<evidence type="ECO:0000313" key="3">
    <source>
        <dbReference type="EMBL" id="PPH75487.1"/>
    </source>
</evidence>
<dbReference type="RefSeq" id="WP_097167601.1">
    <property type="nucleotide sequence ID" value="NZ_CP028129.1"/>
</dbReference>
<evidence type="ECO:0000313" key="5">
    <source>
        <dbReference type="Proteomes" id="UP000239698"/>
    </source>
</evidence>
<reference evidence="4 5" key="1">
    <citation type="submission" date="2018-02" db="EMBL/GenBank/DDBJ databases">
        <title>Bacteriophage NCPPB3778 and a type I-E CRISPR drive the evolution of the US Biological Select Agent, Rathayibacter toxicus.</title>
        <authorList>
            <person name="Davis E.W.II."/>
            <person name="Tabima J.F."/>
            <person name="Weisberg A.J."/>
            <person name="Lopes L.D."/>
            <person name="Wiseman M.S."/>
            <person name="Wiseman M.S."/>
            <person name="Pupko T."/>
            <person name="Belcher M.S."/>
            <person name="Sechler A.J."/>
            <person name="Tancos M.A."/>
            <person name="Schroeder B.K."/>
            <person name="Murray T.D."/>
            <person name="Luster D.G."/>
            <person name="Schneider W.L."/>
            <person name="Rogers E."/>
            <person name="Andreote F.D."/>
            <person name="Grunwald N.J."/>
            <person name="Putnam M.L."/>
            <person name="Chang J.H."/>
        </authorList>
    </citation>
    <scope>NUCLEOTIDE SEQUENCE [LARGE SCALE GENOMIC DNA]</scope>
    <source>
        <strain evidence="3 5">AY1D6</strain>
        <strain evidence="2 4">AY1I9</strain>
    </source>
</reference>
<accession>A0ABD6W7A3</accession>
<sequence length="276" mass="29449">MVEPTPKGAPLRAEQAVERAGWVLDAFGPFGCFEGVVPPLFEAAARILHPSGRDPSVRWHEVAAREGTVLHPLAQWDALVGGHPDGYSAPRLGLLPLDELAVVAEVLAAHTSTPGDCLADFSAGFRTLTGGSPAVLSRSDGLDRLPERMSDTRPTGWEPPEIAASGTVELRGCDGPLLSLDVRALEDIGWARASGFAEASGLSTQTPLALWPEDRAWYLVSEVDVDVTLVGGSRALVDDLLLLSRAGRIEVLFLPDEVDLTSRGDRVNPRLRGRGE</sequence>
<dbReference type="GeneID" id="49821233"/>
<dbReference type="AlphaFoldDB" id="A0ABD6W7A3"/>
<dbReference type="EMBL" id="PSUL01000025">
    <property type="protein sequence ID" value="PPF12712.1"/>
    <property type="molecule type" value="Genomic_DNA"/>
</dbReference>
<dbReference type="KEGG" id="rry:C1O28_12160"/>
<protein>
    <submittedName>
        <fullName evidence="2">Uncharacterized protein</fullName>
    </submittedName>
</protein>
<dbReference type="Proteomes" id="UP000239698">
    <property type="component" value="Unassembled WGS sequence"/>
</dbReference>
<comment type="caution">
    <text evidence="2">The sequence shown here is derived from an EMBL/GenBank/DDBJ whole genome shotgun (WGS) entry which is preliminary data.</text>
</comment>
<keyword evidence="5" id="KW-1185">Reference proteome</keyword>
<organism evidence="2 4">
    <name type="scientific">Rathayibacter rathayi</name>
    <name type="common">Corynebacterium rathayi</name>
    <dbReference type="NCBI Taxonomy" id="33887"/>
    <lineage>
        <taxon>Bacteria</taxon>
        <taxon>Bacillati</taxon>
        <taxon>Actinomycetota</taxon>
        <taxon>Actinomycetes</taxon>
        <taxon>Micrococcales</taxon>
        <taxon>Microbacteriaceae</taxon>
        <taxon>Rathayibacter</taxon>
    </lineage>
</organism>
<name>A0ABD6W7A3_RATRA</name>
<dbReference type="EMBL" id="PSVT01000024">
    <property type="protein sequence ID" value="PPH75487.1"/>
    <property type="molecule type" value="Genomic_DNA"/>
</dbReference>
<evidence type="ECO:0000313" key="2">
    <source>
        <dbReference type="EMBL" id="PPF12712.1"/>
    </source>
</evidence>
<feature type="compositionally biased region" description="Basic and acidic residues" evidence="1">
    <location>
        <begin position="140"/>
        <end position="151"/>
    </location>
</feature>
<evidence type="ECO:0000256" key="1">
    <source>
        <dbReference type="SAM" id="MobiDB-lite"/>
    </source>
</evidence>
<feature type="region of interest" description="Disordered" evidence="1">
    <location>
        <begin position="137"/>
        <end position="158"/>
    </location>
</feature>
<dbReference type="Proteomes" id="UP000237881">
    <property type="component" value="Unassembled WGS sequence"/>
</dbReference>
<evidence type="ECO:0000313" key="4">
    <source>
        <dbReference type="Proteomes" id="UP000237881"/>
    </source>
</evidence>
<gene>
    <name evidence="2" type="ORF">C5C04_10690</name>
    <name evidence="3" type="ORF">C5C40_11200</name>
</gene>
<proteinExistence type="predicted"/>